<evidence type="ECO:0000259" key="6">
    <source>
        <dbReference type="Pfam" id="PF00155"/>
    </source>
</evidence>
<dbReference type="Gene3D" id="3.90.1150.10">
    <property type="entry name" value="Aspartate Aminotransferase, domain 1"/>
    <property type="match status" value="1"/>
</dbReference>
<organism evidence="7 8">
    <name type="scientific">Candidatus Lambdaproteobacteria bacterium RIFOXYD2_FULL_50_16</name>
    <dbReference type="NCBI Taxonomy" id="1817772"/>
    <lineage>
        <taxon>Bacteria</taxon>
        <taxon>Pseudomonadati</taxon>
        <taxon>Pseudomonadota</taxon>
        <taxon>Candidatus Lambdaproteobacteria</taxon>
    </lineage>
</organism>
<feature type="domain" description="Aminotransferase class I/classII large" evidence="6">
    <location>
        <begin position="29"/>
        <end position="374"/>
    </location>
</feature>
<dbReference type="InterPro" id="IPR004839">
    <property type="entry name" value="Aminotransferase_I/II_large"/>
</dbReference>
<dbReference type="GO" id="GO:0016212">
    <property type="term" value="F:kynurenine-oxoglutarate transaminase activity"/>
    <property type="evidence" value="ECO:0007669"/>
    <property type="project" value="TreeGrafter"/>
</dbReference>
<dbReference type="Proteomes" id="UP000178449">
    <property type="component" value="Unassembled WGS sequence"/>
</dbReference>
<dbReference type="Pfam" id="PF00155">
    <property type="entry name" value="Aminotran_1_2"/>
    <property type="match status" value="1"/>
</dbReference>
<dbReference type="InterPro" id="IPR015422">
    <property type="entry name" value="PyrdxlP-dep_Trfase_small"/>
</dbReference>
<evidence type="ECO:0000313" key="7">
    <source>
        <dbReference type="EMBL" id="OGG95072.1"/>
    </source>
</evidence>
<dbReference type="InterPro" id="IPR015424">
    <property type="entry name" value="PyrdxlP-dep_Trfase"/>
</dbReference>
<evidence type="ECO:0000256" key="4">
    <source>
        <dbReference type="ARBA" id="ARBA00022679"/>
    </source>
</evidence>
<comment type="cofactor">
    <cofactor evidence="1">
        <name>pyridoxal 5'-phosphate</name>
        <dbReference type="ChEBI" id="CHEBI:597326"/>
    </cofactor>
</comment>
<proteinExistence type="inferred from homology"/>
<dbReference type="InterPro" id="IPR051326">
    <property type="entry name" value="Kynurenine-oxoglutarate_AT"/>
</dbReference>
<dbReference type="Gene3D" id="3.40.640.10">
    <property type="entry name" value="Type I PLP-dependent aspartate aminotransferase-like (Major domain)"/>
    <property type="match status" value="1"/>
</dbReference>
<keyword evidence="3" id="KW-0032">Aminotransferase</keyword>
<keyword evidence="4" id="KW-0808">Transferase</keyword>
<sequence length="381" mass="42374">MKPLNPIATGFGESVFTTLTRLANQAGAINLAQGFPDFDGPEWIKELAIDAIKTGPHQYAPSMGAISLRQGLADFYLEQYKLSLDPAQEILVTVGASEAIYSTIVALLAPGEELLCFEPLYDSYLASARLHGVKICPVTLPFPGLEIDWDRMEDLCGPKTKALILNNPHNPTGKVFSQAELEKLALFAQKHDLYVICDEVYEFLTFETPHIPLASLPGMRQRVVTISSMGKTLSLTGWKIGWAMGPHELIKPIHHVHQFITFCLAHPLQIALANTLPRLKTYLPEFRAQYFKKRDYLIQGLTSLGFKPQRPQGTYFLLAQVPNGQTDVSFSQELIHTKKVAALPLSSFYLESNQGTQLIRFCFAKKMETLSLALNQLRGGL</sequence>
<dbReference type="PANTHER" id="PTHR43807:SF20">
    <property type="entry name" value="FI04487P"/>
    <property type="match status" value="1"/>
</dbReference>
<evidence type="ECO:0000256" key="5">
    <source>
        <dbReference type="ARBA" id="ARBA00022898"/>
    </source>
</evidence>
<protein>
    <recommendedName>
        <fullName evidence="6">Aminotransferase class I/classII large domain-containing protein</fullName>
    </recommendedName>
</protein>
<dbReference type="CDD" id="cd00609">
    <property type="entry name" value="AAT_like"/>
    <property type="match status" value="1"/>
</dbReference>
<dbReference type="EMBL" id="MFNE01000026">
    <property type="protein sequence ID" value="OGG95072.1"/>
    <property type="molecule type" value="Genomic_DNA"/>
</dbReference>
<comment type="similarity">
    <text evidence="2">Belongs to the class-I pyridoxal-phosphate-dependent aminotransferase family.</text>
</comment>
<dbReference type="GO" id="GO:0030170">
    <property type="term" value="F:pyridoxal phosphate binding"/>
    <property type="evidence" value="ECO:0007669"/>
    <property type="project" value="InterPro"/>
</dbReference>
<reference evidence="7 8" key="1">
    <citation type="journal article" date="2016" name="Nat. Commun.">
        <title>Thousands of microbial genomes shed light on interconnected biogeochemical processes in an aquifer system.</title>
        <authorList>
            <person name="Anantharaman K."/>
            <person name="Brown C.T."/>
            <person name="Hug L.A."/>
            <person name="Sharon I."/>
            <person name="Castelle C.J."/>
            <person name="Probst A.J."/>
            <person name="Thomas B.C."/>
            <person name="Singh A."/>
            <person name="Wilkins M.J."/>
            <person name="Karaoz U."/>
            <person name="Brodie E.L."/>
            <person name="Williams K.H."/>
            <person name="Hubbard S.S."/>
            <person name="Banfield J.F."/>
        </authorList>
    </citation>
    <scope>NUCLEOTIDE SEQUENCE [LARGE SCALE GENOMIC DNA]</scope>
</reference>
<dbReference type="FunFam" id="3.40.640.10:FF:000024">
    <property type="entry name" value="Kynurenine--oxoglutarate transaminase 3"/>
    <property type="match status" value="1"/>
</dbReference>
<accession>A0A1F6GAD2</accession>
<dbReference type="GO" id="GO:0005737">
    <property type="term" value="C:cytoplasm"/>
    <property type="evidence" value="ECO:0007669"/>
    <property type="project" value="TreeGrafter"/>
</dbReference>
<dbReference type="PANTHER" id="PTHR43807">
    <property type="entry name" value="FI04487P"/>
    <property type="match status" value="1"/>
</dbReference>
<dbReference type="InterPro" id="IPR015421">
    <property type="entry name" value="PyrdxlP-dep_Trfase_major"/>
</dbReference>
<evidence type="ECO:0000256" key="2">
    <source>
        <dbReference type="ARBA" id="ARBA00007441"/>
    </source>
</evidence>
<keyword evidence="5" id="KW-0663">Pyridoxal phosphate</keyword>
<name>A0A1F6GAD2_9PROT</name>
<dbReference type="STRING" id="1817772.A2527_07800"/>
<evidence type="ECO:0000256" key="1">
    <source>
        <dbReference type="ARBA" id="ARBA00001933"/>
    </source>
</evidence>
<evidence type="ECO:0000256" key="3">
    <source>
        <dbReference type="ARBA" id="ARBA00022576"/>
    </source>
</evidence>
<gene>
    <name evidence="7" type="ORF">A2527_07800</name>
</gene>
<evidence type="ECO:0000313" key="8">
    <source>
        <dbReference type="Proteomes" id="UP000178449"/>
    </source>
</evidence>
<comment type="caution">
    <text evidence="7">The sequence shown here is derived from an EMBL/GenBank/DDBJ whole genome shotgun (WGS) entry which is preliminary data.</text>
</comment>
<dbReference type="SUPFAM" id="SSF53383">
    <property type="entry name" value="PLP-dependent transferases"/>
    <property type="match status" value="1"/>
</dbReference>
<dbReference type="AlphaFoldDB" id="A0A1F6GAD2"/>